<evidence type="ECO:0000256" key="1">
    <source>
        <dbReference type="SAM" id="MobiDB-lite"/>
    </source>
</evidence>
<dbReference type="Proteomes" id="UP001168537">
    <property type="component" value="Unassembled WGS sequence"/>
</dbReference>
<proteinExistence type="predicted"/>
<keyword evidence="3" id="KW-1185">Reference proteome</keyword>
<evidence type="ECO:0000313" key="2">
    <source>
        <dbReference type="EMBL" id="MDN4163757.1"/>
    </source>
</evidence>
<dbReference type="RefSeq" id="WP_300963072.1">
    <property type="nucleotide sequence ID" value="NZ_JAUHJR010000213.1"/>
</dbReference>
<feature type="compositionally biased region" description="Low complexity" evidence="1">
    <location>
        <begin position="68"/>
        <end position="87"/>
    </location>
</feature>
<gene>
    <name evidence="2" type="ORF">QWY29_20535</name>
</gene>
<protein>
    <submittedName>
        <fullName evidence="2">Uncharacterized protein</fullName>
    </submittedName>
</protein>
<feature type="non-terminal residue" evidence="2">
    <location>
        <position position="1"/>
    </location>
</feature>
<name>A0ABT8F018_9ACTN</name>
<feature type="region of interest" description="Disordered" evidence="1">
    <location>
        <begin position="65"/>
        <end position="87"/>
    </location>
</feature>
<reference evidence="2" key="1">
    <citation type="submission" date="2023-06" db="EMBL/GenBank/DDBJ databases">
        <title>Draft genome sequence of Nocardioides sp. SOB72.</title>
        <authorList>
            <person name="Zhang G."/>
        </authorList>
    </citation>
    <scope>NUCLEOTIDE SEQUENCE</scope>
    <source>
        <strain evidence="2">SOB72</strain>
    </source>
</reference>
<accession>A0ABT8F018</accession>
<dbReference type="EMBL" id="JAUHJR010000213">
    <property type="protein sequence ID" value="MDN4163757.1"/>
    <property type="molecule type" value="Genomic_DNA"/>
</dbReference>
<sequence length="87" mass="9135">VTSSPPVNGVYDGGSRYEALDRVTPVLAEGHDDLFADLGRAAGRVVLLRDVPKSSYDPGTCLTPAHRAWPTAPSSPSSARAGSATWR</sequence>
<organism evidence="2 3">
    <name type="scientific">Nocardioides abyssi</name>
    <dbReference type="NCBI Taxonomy" id="3058370"/>
    <lineage>
        <taxon>Bacteria</taxon>
        <taxon>Bacillati</taxon>
        <taxon>Actinomycetota</taxon>
        <taxon>Actinomycetes</taxon>
        <taxon>Propionibacteriales</taxon>
        <taxon>Nocardioidaceae</taxon>
        <taxon>Nocardioides</taxon>
    </lineage>
</organism>
<comment type="caution">
    <text evidence="2">The sequence shown here is derived from an EMBL/GenBank/DDBJ whole genome shotgun (WGS) entry which is preliminary data.</text>
</comment>
<evidence type="ECO:0000313" key="3">
    <source>
        <dbReference type="Proteomes" id="UP001168537"/>
    </source>
</evidence>